<sequence length="207" mass="22897">MEHSLFLDRKLTRRFETYDTDGDGYIERTDFALAGAAMGAAFGHAADSPPRVRLMELLLDLWDYLVTVTDADADGQISLTEYRDAFAAGLLETPASFDEGYIPFLDAIMDIADVDGDGRLVRDEHIRWTGTLMGLPEPIAGGVFDRLDTDGDGYVTREELMEAIRAFYFDEAPGSTGEWLLGPLGARDHRTVPHPNRYPEPRPGAAP</sequence>
<dbReference type="InterPro" id="IPR011992">
    <property type="entry name" value="EF-hand-dom_pair"/>
</dbReference>
<feature type="domain" description="EF-hand" evidence="3">
    <location>
        <begin position="135"/>
        <end position="170"/>
    </location>
</feature>
<evidence type="ECO:0000259" key="3">
    <source>
        <dbReference type="PROSITE" id="PS50222"/>
    </source>
</evidence>
<dbReference type="Pfam" id="PF13405">
    <property type="entry name" value="EF-hand_6"/>
    <property type="match status" value="1"/>
</dbReference>
<evidence type="ECO:0000256" key="2">
    <source>
        <dbReference type="ARBA" id="ARBA00022737"/>
    </source>
</evidence>
<dbReference type="PANTHER" id="PTHR10827">
    <property type="entry name" value="RETICULOCALBIN"/>
    <property type="match status" value="1"/>
</dbReference>
<dbReference type="PANTHER" id="PTHR10827:SF98">
    <property type="entry name" value="45 KDA CALCIUM-BINDING PROTEIN"/>
    <property type="match status" value="1"/>
</dbReference>
<dbReference type="AlphaFoldDB" id="A0A841FLP0"/>
<comment type="caution">
    <text evidence="4">The sequence shown here is derived from an EMBL/GenBank/DDBJ whole genome shotgun (WGS) entry which is preliminary data.</text>
</comment>
<name>A0A841FLP0_9ACTN</name>
<dbReference type="SMART" id="SM00054">
    <property type="entry name" value="EFh"/>
    <property type="match status" value="4"/>
</dbReference>
<evidence type="ECO:0000313" key="5">
    <source>
        <dbReference type="Proteomes" id="UP000548476"/>
    </source>
</evidence>
<dbReference type="InterPro" id="IPR002048">
    <property type="entry name" value="EF_hand_dom"/>
</dbReference>
<dbReference type="RefSeq" id="WP_184786426.1">
    <property type="nucleotide sequence ID" value="NZ_BONT01000015.1"/>
</dbReference>
<dbReference type="GO" id="GO:0005509">
    <property type="term" value="F:calcium ion binding"/>
    <property type="evidence" value="ECO:0007669"/>
    <property type="project" value="InterPro"/>
</dbReference>
<dbReference type="Gene3D" id="1.10.238.10">
    <property type="entry name" value="EF-hand"/>
    <property type="match status" value="1"/>
</dbReference>
<organism evidence="4 5">
    <name type="scientific">Phytomonospora endophytica</name>
    <dbReference type="NCBI Taxonomy" id="714109"/>
    <lineage>
        <taxon>Bacteria</taxon>
        <taxon>Bacillati</taxon>
        <taxon>Actinomycetota</taxon>
        <taxon>Actinomycetes</taxon>
        <taxon>Micromonosporales</taxon>
        <taxon>Micromonosporaceae</taxon>
        <taxon>Phytomonospora</taxon>
    </lineage>
</organism>
<proteinExistence type="predicted"/>
<dbReference type="PROSITE" id="PS00018">
    <property type="entry name" value="EF_HAND_1"/>
    <property type="match status" value="3"/>
</dbReference>
<dbReference type="PROSITE" id="PS50222">
    <property type="entry name" value="EF_HAND_2"/>
    <property type="match status" value="3"/>
</dbReference>
<dbReference type="EMBL" id="JACHGT010000003">
    <property type="protein sequence ID" value="MBB6033519.1"/>
    <property type="molecule type" value="Genomic_DNA"/>
</dbReference>
<reference evidence="4 5" key="1">
    <citation type="submission" date="2020-08" db="EMBL/GenBank/DDBJ databases">
        <title>Genomic Encyclopedia of Type Strains, Phase IV (KMG-IV): sequencing the most valuable type-strain genomes for metagenomic binning, comparative biology and taxonomic classification.</title>
        <authorList>
            <person name="Goeker M."/>
        </authorList>
    </citation>
    <scope>NUCLEOTIDE SEQUENCE [LARGE SCALE GENOMIC DNA]</scope>
    <source>
        <strain evidence="4 5">YIM 65646</strain>
    </source>
</reference>
<evidence type="ECO:0000313" key="4">
    <source>
        <dbReference type="EMBL" id="MBB6033519.1"/>
    </source>
</evidence>
<dbReference type="InterPro" id="IPR018247">
    <property type="entry name" value="EF_Hand_1_Ca_BS"/>
</dbReference>
<feature type="domain" description="EF-hand" evidence="3">
    <location>
        <begin position="57"/>
        <end position="92"/>
    </location>
</feature>
<dbReference type="Pfam" id="PF13499">
    <property type="entry name" value="EF-hand_7"/>
    <property type="match status" value="1"/>
</dbReference>
<keyword evidence="1" id="KW-0479">Metal-binding</keyword>
<dbReference type="Proteomes" id="UP000548476">
    <property type="component" value="Unassembled WGS sequence"/>
</dbReference>
<keyword evidence="2" id="KW-0677">Repeat</keyword>
<gene>
    <name evidence="4" type="ORF">HNR73_001369</name>
</gene>
<keyword evidence="5" id="KW-1185">Reference proteome</keyword>
<evidence type="ECO:0000256" key="1">
    <source>
        <dbReference type="ARBA" id="ARBA00022723"/>
    </source>
</evidence>
<dbReference type="SUPFAM" id="SSF47473">
    <property type="entry name" value="EF-hand"/>
    <property type="match status" value="1"/>
</dbReference>
<feature type="domain" description="EF-hand" evidence="3">
    <location>
        <begin position="6"/>
        <end position="41"/>
    </location>
</feature>
<accession>A0A841FLP0</accession>
<protein>
    <submittedName>
        <fullName evidence="4">Ca2+-binding EF-hand superfamily protein</fullName>
    </submittedName>
</protein>